<dbReference type="PROSITE" id="PS51257">
    <property type="entry name" value="PROKAR_LIPOPROTEIN"/>
    <property type="match status" value="1"/>
</dbReference>
<dbReference type="AlphaFoldDB" id="A0AAU0UQ62"/>
<feature type="signal peptide" evidence="1">
    <location>
        <begin position="1"/>
        <end position="23"/>
    </location>
</feature>
<keyword evidence="1" id="KW-0732">Signal</keyword>
<reference evidence="2 3" key="1">
    <citation type="submission" date="2023-04" db="EMBL/GenBank/DDBJ databases">
        <authorList>
            <person name="Hsu D."/>
        </authorList>
    </citation>
    <scope>NUCLEOTIDE SEQUENCE [LARGE SCALE GENOMIC DNA]</scope>
    <source>
        <strain evidence="2 3">MK1</strain>
    </source>
</reference>
<dbReference type="Pfam" id="PF13379">
    <property type="entry name" value="NMT1_2"/>
    <property type="match status" value="1"/>
</dbReference>
<evidence type="ECO:0000313" key="3">
    <source>
        <dbReference type="Proteomes" id="UP001329915"/>
    </source>
</evidence>
<protein>
    <submittedName>
        <fullName evidence="2">MetQ/NlpA family ABC transporter substrate-binding protein</fullName>
    </submittedName>
</protein>
<sequence>MKKFFLLLIVSLILTTGCGSGGANEEQPLRIGVLPIEDSLPLFVAEAENIFVENGVDVELVSFNSARDRDMALQAGEIDGEVADILAAALLEKSEVDVSIISLTLGTIPQEGRFALLTSPNSGLDSLAKVDSLSVAISENTIIEYVLDQLIEVGSINKEKVDKVSIPRIPERLQLLLADKIDAAVLPDPLASLAEAKGAHVILDDTKINDNISQVVVLFTKDTVQENAGAVTKMIDAYDQAVEIFNANPDSYRQLFIEKARVPQDIQNSYQAPKFSPAQVPAQADVDRLLNWAKAKNLIPGGISYEQLIDNSFVKE</sequence>
<dbReference type="EMBL" id="CP121694">
    <property type="protein sequence ID" value="WRO22366.1"/>
    <property type="molecule type" value="Genomic_DNA"/>
</dbReference>
<dbReference type="SUPFAM" id="SSF53850">
    <property type="entry name" value="Periplasmic binding protein-like II"/>
    <property type="match status" value="1"/>
</dbReference>
<evidence type="ECO:0000256" key="1">
    <source>
        <dbReference type="SAM" id="SignalP"/>
    </source>
</evidence>
<dbReference type="KEGG" id="dbc:MFMK1_002195"/>
<dbReference type="PANTHER" id="PTHR30024">
    <property type="entry name" value="ALIPHATIC SULFONATES-BINDING PROTEIN-RELATED"/>
    <property type="match status" value="1"/>
</dbReference>
<feature type="chain" id="PRO_5043939222" evidence="1">
    <location>
        <begin position="24"/>
        <end position="316"/>
    </location>
</feature>
<organism evidence="2 3">
    <name type="scientific">Metallumcola ferriviriculae</name>
    <dbReference type="NCBI Taxonomy" id="3039180"/>
    <lineage>
        <taxon>Bacteria</taxon>
        <taxon>Bacillati</taxon>
        <taxon>Bacillota</taxon>
        <taxon>Clostridia</taxon>
        <taxon>Neomoorellales</taxon>
        <taxon>Desulfitibacteraceae</taxon>
        <taxon>Metallumcola</taxon>
    </lineage>
</organism>
<dbReference type="Proteomes" id="UP001329915">
    <property type="component" value="Chromosome"/>
</dbReference>
<keyword evidence="3" id="KW-1185">Reference proteome</keyword>
<accession>A0AAU0UQ62</accession>
<name>A0AAU0UQ62_9FIRM</name>
<proteinExistence type="predicted"/>
<dbReference type="Gene3D" id="3.40.190.10">
    <property type="entry name" value="Periplasmic binding protein-like II"/>
    <property type="match status" value="2"/>
</dbReference>
<gene>
    <name evidence="2" type="ORF">MFMK1_002195</name>
</gene>
<dbReference type="RefSeq" id="WP_366921779.1">
    <property type="nucleotide sequence ID" value="NZ_CP121694.1"/>
</dbReference>
<evidence type="ECO:0000313" key="2">
    <source>
        <dbReference type="EMBL" id="WRO22366.1"/>
    </source>
</evidence>